<dbReference type="InterPro" id="IPR019734">
    <property type="entry name" value="TPR_rpt"/>
</dbReference>
<dbReference type="PROSITE" id="PS50005">
    <property type="entry name" value="TPR"/>
    <property type="match status" value="1"/>
</dbReference>
<dbReference type="AlphaFoldDB" id="A0A7L5BT73"/>
<dbReference type="PANTHER" id="PTHR43081">
    <property type="entry name" value="ADENYLATE CYCLASE, TERMINAL-DIFFERENTIATION SPECIFIC-RELATED"/>
    <property type="match status" value="1"/>
</dbReference>
<dbReference type="SMART" id="SM00044">
    <property type="entry name" value="CYCc"/>
    <property type="match status" value="1"/>
</dbReference>
<dbReference type="KEGG" id="hdh:G5B40_02880"/>
<keyword evidence="5" id="KW-1185">Reference proteome</keyword>
<evidence type="ECO:0000256" key="1">
    <source>
        <dbReference type="PROSITE-ProRule" id="PRU00339"/>
    </source>
</evidence>
<proteinExistence type="predicted"/>
<dbReference type="Gene3D" id="3.30.70.1230">
    <property type="entry name" value="Nucleotide cyclase"/>
    <property type="match status" value="1"/>
</dbReference>
<feature type="domain" description="PAS" evidence="2">
    <location>
        <begin position="351"/>
        <end position="396"/>
    </location>
</feature>
<dbReference type="InterPro" id="IPR003018">
    <property type="entry name" value="GAF"/>
</dbReference>
<dbReference type="PANTHER" id="PTHR43081:SF1">
    <property type="entry name" value="ADENYLATE CYCLASE, TERMINAL-DIFFERENTIATION SPECIFIC"/>
    <property type="match status" value="1"/>
</dbReference>
<feature type="repeat" description="TPR" evidence="1">
    <location>
        <begin position="695"/>
        <end position="728"/>
    </location>
</feature>
<dbReference type="RefSeq" id="WP_179961595.1">
    <property type="nucleotide sequence ID" value="NZ_CP049056.1"/>
</dbReference>
<dbReference type="GO" id="GO:0035556">
    <property type="term" value="P:intracellular signal transduction"/>
    <property type="evidence" value="ECO:0007669"/>
    <property type="project" value="InterPro"/>
</dbReference>
<protein>
    <submittedName>
        <fullName evidence="4">GAF domain-containing protein</fullName>
    </submittedName>
</protein>
<dbReference type="Gene3D" id="3.30.450.40">
    <property type="match status" value="2"/>
</dbReference>
<dbReference type="NCBIfam" id="TIGR00229">
    <property type="entry name" value="sensory_box"/>
    <property type="match status" value="1"/>
</dbReference>
<evidence type="ECO:0000313" key="5">
    <source>
        <dbReference type="Proteomes" id="UP000503336"/>
    </source>
</evidence>
<evidence type="ECO:0000259" key="2">
    <source>
        <dbReference type="PROSITE" id="PS50112"/>
    </source>
</evidence>
<dbReference type="EMBL" id="CP049056">
    <property type="protein sequence ID" value="QIE54472.1"/>
    <property type="molecule type" value="Genomic_DNA"/>
</dbReference>
<dbReference type="InterPro" id="IPR013656">
    <property type="entry name" value="PAS_4"/>
</dbReference>
<dbReference type="InterPro" id="IPR050697">
    <property type="entry name" value="Adenylyl/Guanylyl_Cyclase_3/4"/>
</dbReference>
<keyword evidence="1" id="KW-0802">TPR repeat</keyword>
<dbReference type="SMART" id="SM00091">
    <property type="entry name" value="PAS"/>
    <property type="match status" value="1"/>
</dbReference>
<dbReference type="InterPro" id="IPR001054">
    <property type="entry name" value="A/G_cyclase"/>
</dbReference>
<name>A0A7L5BT73_9RHOB</name>
<evidence type="ECO:0000313" key="4">
    <source>
        <dbReference type="EMBL" id="QIE54472.1"/>
    </source>
</evidence>
<accession>A0A7L5BT73</accession>
<dbReference type="GO" id="GO:0004016">
    <property type="term" value="F:adenylate cyclase activity"/>
    <property type="evidence" value="ECO:0007669"/>
    <property type="project" value="UniProtKB-ARBA"/>
</dbReference>
<dbReference type="SMART" id="SM00065">
    <property type="entry name" value="GAF"/>
    <property type="match status" value="2"/>
</dbReference>
<dbReference type="PROSITE" id="PS50125">
    <property type="entry name" value="GUANYLATE_CYCLASE_2"/>
    <property type="match status" value="1"/>
</dbReference>
<evidence type="ECO:0000259" key="3">
    <source>
        <dbReference type="PROSITE" id="PS50125"/>
    </source>
</evidence>
<gene>
    <name evidence="4" type="ORF">G5B40_02880</name>
</gene>
<dbReference type="SUPFAM" id="SSF55781">
    <property type="entry name" value="GAF domain-like"/>
    <property type="match status" value="2"/>
</dbReference>
<dbReference type="InterPro" id="IPR029787">
    <property type="entry name" value="Nucleotide_cyclase"/>
</dbReference>
<dbReference type="InterPro" id="IPR029016">
    <property type="entry name" value="GAF-like_dom_sf"/>
</dbReference>
<dbReference type="SMART" id="SM00028">
    <property type="entry name" value="TPR"/>
    <property type="match status" value="1"/>
</dbReference>
<dbReference type="SUPFAM" id="SSF48452">
    <property type="entry name" value="TPR-like"/>
    <property type="match status" value="1"/>
</dbReference>
<sequence length="759" mass="84080">MPEDALAPRVGETHEEQLSHLRMLLDVSRKVAAQDTLDTVLETLIDLACQETGAERGTLFLNEPGTGELFSRVALGMRRREIRFMNDEGIAGAVFQSGDGEIIDDAYKDPRFNPEVDRETGFRTTSLLCAPIRTAKDEIIGVAQMLNKTTGRFDQTDLDILQGITTQCAITLQSMQLVERVEKSREREVEFLNIISEMTSELELNKLLNKVMTEATRMLDAERSTLFLNDEKTGELFSHVGAGLDSFEIRLPNSAGIAGTVFTTGKTINIPHAYADLRFNPGFDKQTGFFTRSILCVPVVNKQGKVIGVTQVLNKAGGPFDEEDESRLKAFTAQIAIGLENAKLFNDVQAMKNYTDSMLQSMTNGVITVDNDLTVRTCNAAAARLLGRTPDLVIGEPGDAIGEENLWLVERLRKVLESGEGDILMEVELSFFGRGITTNLTMLPLKTGEGDFLGAMVMIEDITAEKRVKSTLARYMDPQLADQMLAEGRTEDLMGGKDTVATVLFSDIRGFTTFTEALGAQGTVKLLNEYFELMVDVISGQGGMLDKFIGDAIMAAFGIPMAHDDDEDRGVRSAVNMISRLWEWNEARKKRGEAPVDMGIGLNTDSIVAGNIGSQRRMDYTMIGDGVNLAARLESACKQYHARILLSEHTVKGLKGIYRLREIDRVQVKGKTRPVDIYECLDYHTDASFPNMMDAVGHFRDGVARYRKQEFERAARAFNKALKANPDDAMAAIYVERCAIMRAEPPGDDWDGVWVMKSK</sequence>
<feature type="domain" description="Guanylate cyclase" evidence="3">
    <location>
        <begin position="502"/>
        <end position="634"/>
    </location>
</feature>
<dbReference type="SUPFAM" id="SSF55073">
    <property type="entry name" value="Nucleotide cyclase"/>
    <property type="match status" value="1"/>
</dbReference>
<dbReference type="Pfam" id="PF01590">
    <property type="entry name" value="GAF"/>
    <property type="match status" value="2"/>
</dbReference>
<dbReference type="Pfam" id="PF00211">
    <property type="entry name" value="Guanylate_cyc"/>
    <property type="match status" value="1"/>
</dbReference>
<reference evidence="4 5" key="1">
    <citation type="submission" date="2020-02" db="EMBL/GenBank/DDBJ databases">
        <title>complete genome sequence of Rhodobacteraceae bacterium.</title>
        <authorList>
            <person name="Park J."/>
            <person name="Kim Y.-S."/>
            <person name="Kim K.-H."/>
        </authorList>
    </citation>
    <scope>NUCLEOTIDE SEQUENCE [LARGE SCALE GENOMIC DNA]</scope>
    <source>
        <strain evidence="4 5">RR4-56</strain>
    </source>
</reference>
<dbReference type="CDD" id="cd00130">
    <property type="entry name" value="PAS"/>
    <property type="match status" value="1"/>
</dbReference>
<dbReference type="SUPFAM" id="SSF55785">
    <property type="entry name" value="PYP-like sensor domain (PAS domain)"/>
    <property type="match status" value="1"/>
</dbReference>
<dbReference type="InterPro" id="IPR011990">
    <property type="entry name" value="TPR-like_helical_dom_sf"/>
</dbReference>
<dbReference type="Gene3D" id="3.30.450.20">
    <property type="entry name" value="PAS domain"/>
    <property type="match status" value="1"/>
</dbReference>
<dbReference type="CDD" id="cd07302">
    <property type="entry name" value="CHD"/>
    <property type="match status" value="1"/>
</dbReference>
<dbReference type="Proteomes" id="UP000503336">
    <property type="component" value="Chromosome"/>
</dbReference>
<dbReference type="GO" id="GO:0006171">
    <property type="term" value="P:cAMP biosynthetic process"/>
    <property type="evidence" value="ECO:0007669"/>
    <property type="project" value="TreeGrafter"/>
</dbReference>
<dbReference type="Pfam" id="PF08448">
    <property type="entry name" value="PAS_4"/>
    <property type="match status" value="1"/>
</dbReference>
<dbReference type="InterPro" id="IPR035965">
    <property type="entry name" value="PAS-like_dom_sf"/>
</dbReference>
<dbReference type="InterPro" id="IPR000014">
    <property type="entry name" value="PAS"/>
</dbReference>
<dbReference type="PROSITE" id="PS50112">
    <property type="entry name" value="PAS"/>
    <property type="match status" value="1"/>
</dbReference>
<organism evidence="4 5">
    <name type="scientific">Pikeienuella piscinae</name>
    <dbReference type="NCBI Taxonomy" id="2748098"/>
    <lineage>
        <taxon>Bacteria</taxon>
        <taxon>Pseudomonadati</taxon>
        <taxon>Pseudomonadota</taxon>
        <taxon>Alphaproteobacteria</taxon>
        <taxon>Rhodobacterales</taxon>
        <taxon>Paracoccaceae</taxon>
        <taxon>Pikeienuella</taxon>
    </lineage>
</organism>